<feature type="non-terminal residue" evidence="2">
    <location>
        <position position="88"/>
    </location>
</feature>
<gene>
    <name evidence="2" type="ORF">S01H1_18096</name>
</gene>
<evidence type="ECO:0000313" key="2">
    <source>
        <dbReference type="EMBL" id="GAF77619.1"/>
    </source>
</evidence>
<dbReference type="AlphaFoldDB" id="X0S9C6"/>
<keyword evidence="1" id="KW-1133">Transmembrane helix</keyword>
<organism evidence="2">
    <name type="scientific">marine sediment metagenome</name>
    <dbReference type="NCBI Taxonomy" id="412755"/>
    <lineage>
        <taxon>unclassified sequences</taxon>
        <taxon>metagenomes</taxon>
        <taxon>ecological metagenomes</taxon>
    </lineage>
</organism>
<feature type="transmembrane region" description="Helical" evidence="1">
    <location>
        <begin position="67"/>
        <end position="86"/>
    </location>
</feature>
<dbReference type="EMBL" id="BARS01009648">
    <property type="protein sequence ID" value="GAF77619.1"/>
    <property type="molecule type" value="Genomic_DNA"/>
</dbReference>
<reference evidence="2" key="1">
    <citation type="journal article" date="2014" name="Front. Microbiol.">
        <title>High frequency of phylogenetically diverse reductive dehalogenase-homologous genes in deep subseafloor sedimentary metagenomes.</title>
        <authorList>
            <person name="Kawai M."/>
            <person name="Futagami T."/>
            <person name="Toyoda A."/>
            <person name="Takaki Y."/>
            <person name="Nishi S."/>
            <person name="Hori S."/>
            <person name="Arai W."/>
            <person name="Tsubouchi T."/>
            <person name="Morono Y."/>
            <person name="Uchiyama I."/>
            <person name="Ito T."/>
            <person name="Fujiyama A."/>
            <person name="Inagaki F."/>
            <person name="Takami H."/>
        </authorList>
    </citation>
    <scope>NUCLEOTIDE SEQUENCE</scope>
    <source>
        <strain evidence="2">Expedition CK06-06</strain>
    </source>
</reference>
<keyword evidence="1" id="KW-0472">Membrane</keyword>
<protein>
    <recommendedName>
        <fullName evidence="3">EamA domain-containing protein</fullName>
    </recommendedName>
</protein>
<accession>X0S9C6</accession>
<keyword evidence="1" id="KW-0812">Transmembrane</keyword>
<proteinExistence type="predicted"/>
<evidence type="ECO:0000256" key="1">
    <source>
        <dbReference type="SAM" id="Phobius"/>
    </source>
</evidence>
<sequence>MGILMMIIATICFSLMAAMVKFLGHLPVMEIIFFRNIPIMLIIPLILKNKKISFWGNNKPLLLLRSLFSCFAAIAFFYTITVMILTDA</sequence>
<evidence type="ECO:0008006" key="3">
    <source>
        <dbReference type="Google" id="ProtNLM"/>
    </source>
</evidence>
<feature type="transmembrane region" description="Helical" evidence="1">
    <location>
        <begin position="27"/>
        <end position="47"/>
    </location>
</feature>
<comment type="caution">
    <text evidence="2">The sequence shown here is derived from an EMBL/GenBank/DDBJ whole genome shotgun (WGS) entry which is preliminary data.</text>
</comment>
<name>X0S9C6_9ZZZZ</name>